<feature type="chain" id="PRO_5001783276" evidence="1">
    <location>
        <begin position="22"/>
        <end position="137"/>
    </location>
</feature>
<sequence length="137" mass="15500">MKLITIAFPGVVCVFSTVAFAQSSIRSADDTYLIDSYSAFIGERDLHNSSGERLTQPWQIIRQDRANYHRFGRRDSLDQTDSFFHSASNRAILEMMLRRGKISPQAAREILSGSTFVLVEIYGRGNRGEYVTVTTSR</sequence>
<accession>A0A084UC07</accession>
<dbReference type="RefSeq" id="WP_036481390.1">
    <property type="nucleotide sequence ID" value="NZ_JMQM01000001.1"/>
</dbReference>
<dbReference type="Proteomes" id="UP000053675">
    <property type="component" value="Unassembled WGS sequence"/>
</dbReference>
<gene>
    <name evidence="2" type="ORF">EL18_01528</name>
</gene>
<proteinExistence type="predicted"/>
<dbReference type="STRING" id="472175.EL18_01528"/>
<keyword evidence="3" id="KW-1185">Reference proteome</keyword>
<keyword evidence="1" id="KW-0732">Signal</keyword>
<dbReference type="OrthoDB" id="8453064at2"/>
<reference evidence="2 3" key="1">
    <citation type="submission" date="2014-05" db="EMBL/GenBank/DDBJ databases">
        <title>Draft Genome Sequence of Nitratireductor basaltis Strain UMTGB225, A Marine Bacterium Isolated from Green Barrel Tunicate.</title>
        <authorList>
            <person name="Gan H.Y."/>
        </authorList>
    </citation>
    <scope>NUCLEOTIDE SEQUENCE [LARGE SCALE GENOMIC DNA]</scope>
    <source>
        <strain evidence="2 3">UMTGB225</strain>
    </source>
</reference>
<organism evidence="2 3">
    <name type="scientific">Nitratireductor basaltis</name>
    <dbReference type="NCBI Taxonomy" id="472175"/>
    <lineage>
        <taxon>Bacteria</taxon>
        <taxon>Pseudomonadati</taxon>
        <taxon>Pseudomonadota</taxon>
        <taxon>Alphaproteobacteria</taxon>
        <taxon>Hyphomicrobiales</taxon>
        <taxon>Phyllobacteriaceae</taxon>
        <taxon>Nitratireductor</taxon>
    </lineage>
</organism>
<protein>
    <submittedName>
        <fullName evidence="2">Uncharacterized protein</fullName>
    </submittedName>
</protein>
<evidence type="ECO:0000313" key="3">
    <source>
        <dbReference type="Proteomes" id="UP000053675"/>
    </source>
</evidence>
<evidence type="ECO:0000256" key="1">
    <source>
        <dbReference type="SAM" id="SignalP"/>
    </source>
</evidence>
<feature type="signal peptide" evidence="1">
    <location>
        <begin position="1"/>
        <end position="21"/>
    </location>
</feature>
<name>A0A084UC07_9HYPH</name>
<dbReference type="EMBL" id="JMQM01000001">
    <property type="protein sequence ID" value="KFB10493.1"/>
    <property type="molecule type" value="Genomic_DNA"/>
</dbReference>
<dbReference type="AlphaFoldDB" id="A0A084UC07"/>
<evidence type="ECO:0000313" key="2">
    <source>
        <dbReference type="EMBL" id="KFB10493.1"/>
    </source>
</evidence>
<comment type="caution">
    <text evidence="2">The sequence shown here is derived from an EMBL/GenBank/DDBJ whole genome shotgun (WGS) entry which is preliminary data.</text>
</comment>
<dbReference type="eggNOG" id="COG4461">
    <property type="taxonomic scope" value="Bacteria"/>
</dbReference>